<evidence type="ECO:0000313" key="1">
    <source>
        <dbReference type="EnsemblMetazoa" id="PPA33700.1"/>
    </source>
</evidence>
<organism evidence="1 2">
    <name type="scientific">Pristionchus pacificus</name>
    <name type="common">Parasitic nematode worm</name>
    <dbReference type="NCBI Taxonomy" id="54126"/>
    <lineage>
        <taxon>Eukaryota</taxon>
        <taxon>Metazoa</taxon>
        <taxon>Ecdysozoa</taxon>
        <taxon>Nematoda</taxon>
        <taxon>Chromadorea</taxon>
        <taxon>Rhabditida</taxon>
        <taxon>Rhabditina</taxon>
        <taxon>Diplogasteromorpha</taxon>
        <taxon>Diplogasteroidea</taxon>
        <taxon>Neodiplogasteridae</taxon>
        <taxon>Pristionchus</taxon>
    </lineage>
</organism>
<proteinExistence type="predicted"/>
<accession>A0A2A6CXK4</accession>
<name>A0A2A6CXK4_PRIPA</name>
<protein>
    <submittedName>
        <fullName evidence="1">Uncharacterized protein</fullName>
    </submittedName>
</protein>
<dbReference type="EnsemblMetazoa" id="PPA33700.1">
    <property type="protein sequence ID" value="PPA33700.1"/>
    <property type="gene ID" value="WBGene00272069"/>
</dbReference>
<gene>
    <name evidence="1" type="primary">WBGene00272069</name>
</gene>
<dbReference type="AlphaFoldDB" id="A0A2A6CXK4"/>
<keyword evidence="2" id="KW-1185">Reference proteome</keyword>
<reference evidence="2" key="1">
    <citation type="journal article" date="2008" name="Nat. Genet.">
        <title>The Pristionchus pacificus genome provides a unique perspective on nematode lifestyle and parasitism.</title>
        <authorList>
            <person name="Dieterich C."/>
            <person name="Clifton S.W."/>
            <person name="Schuster L.N."/>
            <person name="Chinwalla A."/>
            <person name="Delehaunty K."/>
            <person name="Dinkelacker I."/>
            <person name="Fulton L."/>
            <person name="Fulton R."/>
            <person name="Godfrey J."/>
            <person name="Minx P."/>
            <person name="Mitreva M."/>
            <person name="Roeseler W."/>
            <person name="Tian H."/>
            <person name="Witte H."/>
            <person name="Yang S.P."/>
            <person name="Wilson R.K."/>
            <person name="Sommer R.J."/>
        </authorList>
    </citation>
    <scope>NUCLEOTIDE SEQUENCE [LARGE SCALE GENOMIC DNA]</scope>
    <source>
        <strain evidence="2">PS312</strain>
    </source>
</reference>
<sequence length="674" mass="72593">MDGVSGTYTTQCLDDMNVVTCNTGKINASLSATPGDTVLFDKATCVNGMWFGTSCTGAGSGYFISAATPFFNCPDVAPPTTTPLITTTTPTVPTVPTTTPKAPVIPPCACAYTDAGAALNLAAPVSFCADKVQMLKCDGQISATTGANFVEYDSVSCTNGLWSGTGCDGLPQAFNAASVTVKCSTKEPPRCPQIPTSTEGLKYVGIVDGMQRYTCEGDELAKHTLLVDSTIHAKYIDCNETSYHVRSDEDLAVISLNSAAGTYLTEVNFKMAGQPTAIFGVNSNQYQLTDAICTENGWNITGTTQNGVQVYYFMCDETPKTAGTCGDLVIPRRNVQHTTKGSNYFCWNALGTEGAERLEVQTATTTYSGFRLQCVPNMSGPGEYKLTGNDPATGPFTVTVRKPLKIVPPFQTAVFPPFPTSLPLVPVGVGASGLTRWACIDSALKIDLEFEIERDGRQPVHSAYIEANNTYFQFISSLGQMPSTFQQKTISSISCEDMGSKHRACTDIVENGGIRRGNRYECLKGSYLNTVYWRDAAGARQSYDASTTDSKSLQCKRDGWAVEGTALSALNVINVYCYEAHPAFQPDGCFLDESGYAQIDAEFHTLKYDAFRKYFTCYPGESLAYTLGGVRTFGAGKKLFCGTNAITNAREWQWSLMDGTEKAAIPLGAKMKCF</sequence>
<dbReference type="Proteomes" id="UP000005239">
    <property type="component" value="Unassembled WGS sequence"/>
</dbReference>
<evidence type="ECO:0000313" key="2">
    <source>
        <dbReference type="Proteomes" id="UP000005239"/>
    </source>
</evidence>
<accession>A0A8R1YMU3</accession>
<reference evidence="1" key="2">
    <citation type="submission" date="2022-06" db="UniProtKB">
        <authorList>
            <consortium name="EnsemblMetazoa"/>
        </authorList>
    </citation>
    <scope>IDENTIFICATION</scope>
    <source>
        <strain evidence="1">PS312</strain>
    </source>
</reference>